<evidence type="ECO:0000256" key="2">
    <source>
        <dbReference type="ARBA" id="ARBA00004696"/>
    </source>
</evidence>
<gene>
    <name evidence="10" type="ORF">BWQ96_10291</name>
</gene>
<evidence type="ECO:0000313" key="11">
    <source>
        <dbReference type="Proteomes" id="UP000247409"/>
    </source>
</evidence>
<dbReference type="SUPFAM" id="SSF51366">
    <property type="entry name" value="Ribulose-phoshate binding barrel"/>
    <property type="match status" value="1"/>
</dbReference>
<organism evidence="10 11">
    <name type="scientific">Gracilariopsis chorda</name>
    <dbReference type="NCBI Taxonomy" id="448386"/>
    <lineage>
        <taxon>Eukaryota</taxon>
        <taxon>Rhodophyta</taxon>
        <taxon>Florideophyceae</taxon>
        <taxon>Rhodymeniophycidae</taxon>
        <taxon>Gracilariales</taxon>
        <taxon>Gracilariaceae</taxon>
        <taxon>Gracilariopsis</taxon>
    </lineage>
</organism>
<evidence type="ECO:0000259" key="9">
    <source>
        <dbReference type="Pfam" id="PF00218"/>
    </source>
</evidence>
<dbReference type="GO" id="GO:0000162">
    <property type="term" value="P:L-tryptophan biosynthetic process"/>
    <property type="evidence" value="ECO:0007669"/>
    <property type="project" value="UniProtKB-UniPathway"/>
</dbReference>
<reference evidence="10 11" key="1">
    <citation type="journal article" date="2018" name="Mol. Biol. Evol.">
        <title>Analysis of the draft genome of the red seaweed Gracilariopsis chorda provides insights into genome size evolution in Rhodophyta.</title>
        <authorList>
            <person name="Lee J."/>
            <person name="Yang E.C."/>
            <person name="Graf L."/>
            <person name="Yang J.H."/>
            <person name="Qiu H."/>
            <person name="Zel Zion U."/>
            <person name="Chan C.X."/>
            <person name="Stephens T.G."/>
            <person name="Weber A.P.M."/>
            <person name="Boo G.H."/>
            <person name="Boo S.M."/>
            <person name="Kim K.M."/>
            <person name="Shin Y."/>
            <person name="Jung M."/>
            <person name="Lee S.J."/>
            <person name="Yim H.S."/>
            <person name="Lee J.H."/>
            <person name="Bhattacharya D."/>
            <person name="Yoon H.S."/>
        </authorList>
    </citation>
    <scope>NUCLEOTIDE SEQUENCE [LARGE SCALE GENOMIC DNA]</scope>
    <source>
        <strain evidence="10 11">SKKU-2015</strain>
        <tissue evidence="10">Whole body</tissue>
    </source>
</reference>
<evidence type="ECO:0000256" key="7">
    <source>
        <dbReference type="ARBA" id="ARBA00023141"/>
    </source>
</evidence>
<dbReference type="PANTHER" id="PTHR22854:SF2">
    <property type="entry name" value="INDOLE-3-GLYCEROL-PHOSPHATE SYNTHASE"/>
    <property type="match status" value="1"/>
</dbReference>
<evidence type="ECO:0000256" key="1">
    <source>
        <dbReference type="ARBA" id="ARBA00001633"/>
    </source>
</evidence>
<dbReference type="EMBL" id="NBIV01000385">
    <property type="protein sequence ID" value="PXF39999.1"/>
    <property type="molecule type" value="Genomic_DNA"/>
</dbReference>
<name>A0A2V3ID36_9FLOR</name>
<comment type="catalytic activity">
    <reaction evidence="1">
        <text>1-(2-carboxyphenylamino)-1-deoxy-D-ribulose 5-phosphate + H(+) = (1S,2R)-1-C-(indol-3-yl)glycerol 3-phosphate + CO2 + H2O</text>
        <dbReference type="Rhea" id="RHEA:23476"/>
        <dbReference type="ChEBI" id="CHEBI:15377"/>
        <dbReference type="ChEBI" id="CHEBI:15378"/>
        <dbReference type="ChEBI" id="CHEBI:16526"/>
        <dbReference type="ChEBI" id="CHEBI:58613"/>
        <dbReference type="ChEBI" id="CHEBI:58866"/>
        <dbReference type="EC" id="4.1.1.48"/>
    </reaction>
</comment>
<evidence type="ECO:0000256" key="5">
    <source>
        <dbReference type="ARBA" id="ARBA00022793"/>
    </source>
</evidence>
<keyword evidence="4" id="KW-0028">Amino-acid biosynthesis</keyword>
<comment type="pathway">
    <text evidence="2">Amino-acid biosynthesis; L-tryptophan biosynthesis; L-tryptophan from chorismate: step 4/5.</text>
</comment>
<dbReference type="Gene3D" id="3.20.20.70">
    <property type="entry name" value="Aldolase class I"/>
    <property type="match status" value="1"/>
</dbReference>
<evidence type="ECO:0000313" key="10">
    <source>
        <dbReference type="EMBL" id="PXF39999.1"/>
    </source>
</evidence>
<proteinExistence type="predicted"/>
<dbReference type="PANTHER" id="PTHR22854">
    <property type="entry name" value="TRYPTOPHAN BIOSYNTHESIS PROTEIN"/>
    <property type="match status" value="1"/>
</dbReference>
<dbReference type="InterPro" id="IPR013798">
    <property type="entry name" value="Indole-3-glycerol_P_synth_dom"/>
</dbReference>
<comment type="caution">
    <text evidence="10">The sequence shown here is derived from an EMBL/GenBank/DDBJ whole genome shotgun (WGS) entry which is preliminary data.</text>
</comment>
<keyword evidence="6" id="KW-0822">Tryptophan biosynthesis</keyword>
<evidence type="ECO:0000256" key="4">
    <source>
        <dbReference type="ARBA" id="ARBA00022605"/>
    </source>
</evidence>
<dbReference type="InterPro" id="IPR045186">
    <property type="entry name" value="Indole-3-glycerol_P_synth"/>
</dbReference>
<feature type="domain" description="Indole-3-glycerol phosphate synthase" evidence="9">
    <location>
        <begin position="59"/>
        <end position="218"/>
    </location>
</feature>
<dbReference type="Proteomes" id="UP000247409">
    <property type="component" value="Unassembled WGS sequence"/>
</dbReference>
<keyword evidence="8" id="KW-0456">Lyase</keyword>
<dbReference type="InterPro" id="IPR013785">
    <property type="entry name" value="Aldolase_TIM"/>
</dbReference>
<accession>A0A2V3ID36</accession>
<dbReference type="UniPathway" id="UPA00035">
    <property type="reaction ID" value="UER00043"/>
</dbReference>
<evidence type="ECO:0000256" key="3">
    <source>
        <dbReference type="ARBA" id="ARBA00012362"/>
    </source>
</evidence>
<protein>
    <recommendedName>
        <fullName evidence="3">indole-3-glycerol-phosphate synthase</fullName>
        <ecNumber evidence="3">4.1.1.48</ecNumber>
    </recommendedName>
</protein>
<sequence length="230" mass="25609">MRICEDTPFKSSRARFRHSLSTSVNGWKPSRLLHEAVEPKKIEVKLMESTLQERPDHPINLCHSFNAQETSHRLSKALRRRDRRLSIVAAMKRFQPPRPGEKENKIADLEDIGREARAFSVTGVDAALVITDMLSYGFETAELSRNANVLRTSNLDLGMAIARHDLINDPVQIAEAAVAGAAAVNIIAAAALPKIMELMDAVTAMGIESVVECHTELERDLRSYEEGCHQ</sequence>
<dbReference type="GO" id="GO:0004425">
    <property type="term" value="F:indole-3-glycerol-phosphate synthase activity"/>
    <property type="evidence" value="ECO:0007669"/>
    <property type="project" value="UniProtKB-EC"/>
</dbReference>
<keyword evidence="11" id="KW-1185">Reference proteome</keyword>
<evidence type="ECO:0000256" key="8">
    <source>
        <dbReference type="ARBA" id="ARBA00023239"/>
    </source>
</evidence>
<keyword evidence="5" id="KW-0210">Decarboxylase</keyword>
<dbReference type="GO" id="GO:0004640">
    <property type="term" value="F:phosphoribosylanthranilate isomerase activity"/>
    <property type="evidence" value="ECO:0007669"/>
    <property type="project" value="TreeGrafter"/>
</dbReference>
<dbReference type="OrthoDB" id="524799at2759"/>
<keyword evidence="7" id="KW-0057">Aromatic amino acid biosynthesis</keyword>
<dbReference type="EC" id="4.1.1.48" evidence="3"/>
<dbReference type="InterPro" id="IPR011060">
    <property type="entry name" value="RibuloseP-bd_barrel"/>
</dbReference>
<dbReference type="Pfam" id="PF00218">
    <property type="entry name" value="IGPS"/>
    <property type="match status" value="1"/>
</dbReference>
<evidence type="ECO:0000256" key="6">
    <source>
        <dbReference type="ARBA" id="ARBA00022822"/>
    </source>
</evidence>
<dbReference type="AlphaFoldDB" id="A0A2V3ID36"/>